<keyword evidence="7" id="KW-0902">Two-component regulatory system</keyword>
<keyword evidence="8" id="KW-1133">Transmembrane helix</keyword>
<dbReference type="GO" id="GO:0016020">
    <property type="term" value="C:membrane"/>
    <property type="evidence" value="ECO:0007669"/>
    <property type="project" value="UniProtKB-SubCell"/>
</dbReference>
<sequence>MVLDIEWRLMRMINSLKKKLILLFTGFTGVVFTIVLVIIFINTEQRMINNQRLTFQNIFWSVIMRIDSSNVISDAWLTEMLENEQIFIQIEANGNKLICNQLRNEELDFVVAVKKLKKKASQEHVNTNVVLVSQNKVQSKIYEVNGKDQERYLGQIYITSTENGNRSIIVLKKITKSKKEIERQCLFFVGMDAIGIFLFYLISRWIIGKALLPVEENNRRHKQFIAAASHELKSPLAVIRVNSSAIQLEPAQTEHFVTVINNECERASKLIEDLLFLANANARNWTLEVEFVDIEDVLIVTYDTFVSVCKERGKRLQLDLPDEILPKVRGDEYRLKQILVILIDNAISYSKDGDIIILRAYTKKGSLYVEVQDHGNGVQSSKKEEIFECFYREDKARKDRNHYGLGLTIAKELVELHSGKIYVKDTPGGGATFGFILPDAGGKNRIS</sequence>
<dbReference type="Pfam" id="PF02518">
    <property type="entry name" value="HATPase_c"/>
    <property type="match status" value="1"/>
</dbReference>
<dbReference type="InterPro" id="IPR003594">
    <property type="entry name" value="HATPase_dom"/>
</dbReference>
<name>A0A371ARV7_9FIRM</name>
<dbReference type="InterPro" id="IPR004358">
    <property type="entry name" value="Sig_transdc_His_kin-like_C"/>
</dbReference>
<dbReference type="SMART" id="SM00387">
    <property type="entry name" value="HATPase_c"/>
    <property type="match status" value="1"/>
</dbReference>
<proteinExistence type="predicted"/>
<dbReference type="SUPFAM" id="SSF55874">
    <property type="entry name" value="ATPase domain of HSP90 chaperone/DNA topoisomerase II/histidine kinase"/>
    <property type="match status" value="1"/>
</dbReference>
<dbReference type="CDD" id="cd00075">
    <property type="entry name" value="HATPase"/>
    <property type="match status" value="1"/>
</dbReference>
<feature type="domain" description="Histidine kinase" evidence="9">
    <location>
        <begin position="227"/>
        <end position="441"/>
    </location>
</feature>
<evidence type="ECO:0000256" key="5">
    <source>
        <dbReference type="ARBA" id="ARBA00022679"/>
    </source>
</evidence>
<dbReference type="SUPFAM" id="SSF47384">
    <property type="entry name" value="Homodimeric domain of signal transducing histidine kinase"/>
    <property type="match status" value="1"/>
</dbReference>
<dbReference type="InterPro" id="IPR036097">
    <property type="entry name" value="HisK_dim/P_sf"/>
</dbReference>
<accession>A0A371ARV7</accession>
<gene>
    <name evidence="10" type="ORF">DWV06_17290</name>
</gene>
<dbReference type="FunFam" id="3.30.565.10:FF:000006">
    <property type="entry name" value="Sensor histidine kinase WalK"/>
    <property type="match status" value="1"/>
</dbReference>
<feature type="transmembrane region" description="Helical" evidence="8">
    <location>
        <begin position="20"/>
        <end position="42"/>
    </location>
</feature>
<dbReference type="Gene3D" id="3.30.565.10">
    <property type="entry name" value="Histidine kinase-like ATPase, C-terminal domain"/>
    <property type="match status" value="1"/>
</dbReference>
<keyword evidence="8" id="KW-0812">Transmembrane</keyword>
<dbReference type="InterPro" id="IPR050736">
    <property type="entry name" value="Sensor_HK_Regulatory"/>
</dbReference>
<comment type="catalytic activity">
    <reaction evidence="1">
        <text>ATP + protein L-histidine = ADP + protein N-phospho-L-histidine.</text>
        <dbReference type="EC" id="2.7.13.3"/>
    </reaction>
</comment>
<dbReference type="PANTHER" id="PTHR43711:SF28">
    <property type="entry name" value="SENSOR HISTIDINE KINASE YXDK"/>
    <property type="match status" value="1"/>
</dbReference>
<dbReference type="InterPro" id="IPR005467">
    <property type="entry name" value="His_kinase_dom"/>
</dbReference>
<dbReference type="GO" id="GO:0000155">
    <property type="term" value="F:phosphorelay sensor kinase activity"/>
    <property type="evidence" value="ECO:0007669"/>
    <property type="project" value="InterPro"/>
</dbReference>
<evidence type="ECO:0000256" key="7">
    <source>
        <dbReference type="ARBA" id="ARBA00023012"/>
    </source>
</evidence>
<evidence type="ECO:0000256" key="8">
    <source>
        <dbReference type="SAM" id="Phobius"/>
    </source>
</evidence>
<evidence type="ECO:0000259" key="9">
    <source>
        <dbReference type="PROSITE" id="PS50109"/>
    </source>
</evidence>
<keyword evidence="8" id="KW-0472">Membrane</keyword>
<evidence type="ECO:0000313" key="11">
    <source>
        <dbReference type="Proteomes" id="UP000255036"/>
    </source>
</evidence>
<dbReference type="InterPro" id="IPR003661">
    <property type="entry name" value="HisK_dim/P_dom"/>
</dbReference>
<dbReference type="Proteomes" id="UP000255036">
    <property type="component" value="Unassembled WGS sequence"/>
</dbReference>
<protein>
    <recommendedName>
        <fullName evidence="3">histidine kinase</fullName>
        <ecNumber evidence="3">2.7.13.3</ecNumber>
    </recommendedName>
</protein>
<keyword evidence="4" id="KW-0597">Phosphoprotein</keyword>
<dbReference type="PRINTS" id="PR00344">
    <property type="entry name" value="BCTRLSENSOR"/>
</dbReference>
<dbReference type="InterPro" id="IPR036890">
    <property type="entry name" value="HATPase_C_sf"/>
</dbReference>
<dbReference type="PROSITE" id="PS50109">
    <property type="entry name" value="HIS_KIN"/>
    <property type="match status" value="1"/>
</dbReference>
<comment type="subcellular location">
    <subcellularLocation>
        <location evidence="2">Membrane</location>
    </subcellularLocation>
</comment>
<evidence type="ECO:0000256" key="2">
    <source>
        <dbReference type="ARBA" id="ARBA00004370"/>
    </source>
</evidence>
<dbReference type="Pfam" id="PF00512">
    <property type="entry name" value="HisKA"/>
    <property type="match status" value="1"/>
</dbReference>
<evidence type="ECO:0000256" key="6">
    <source>
        <dbReference type="ARBA" id="ARBA00022777"/>
    </source>
</evidence>
<evidence type="ECO:0000256" key="3">
    <source>
        <dbReference type="ARBA" id="ARBA00012438"/>
    </source>
</evidence>
<reference evidence="10 11" key="1">
    <citation type="submission" date="2018-07" db="EMBL/GenBank/DDBJ databases">
        <title>Anaerosacharophilus polymeroproducens gen. nov. sp. nov., an anaerobic bacterium isolated from salt field.</title>
        <authorList>
            <person name="Kim W."/>
            <person name="Yang S.-H."/>
            <person name="Oh J."/>
            <person name="Lee J.-H."/>
            <person name="Kwon K.K."/>
        </authorList>
    </citation>
    <scope>NUCLEOTIDE SEQUENCE [LARGE SCALE GENOMIC DNA]</scope>
    <source>
        <strain evidence="10 11">MCWD5</strain>
    </source>
</reference>
<keyword evidence="11" id="KW-1185">Reference proteome</keyword>
<evidence type="ECO:0000256" key="4">
    <source>
        <dbReference type="ARBA" id="ARBA00022553"/>
    </source>
</evidence>
<evidence type="ECO:0000313" key="10">
    <source>
        <dbReference type="EMBL" id="RDU22272.1"/>
    </source>
</evidence>
<dbReference type="PANTHER" id="PTHR43711">
    <property type="entry name" value="TWO-COMPONENT HISTIDINE KINASE"/>
    <property type="match status" value="1"/>
</dbReference>
<comment type="caution">
    <text evidence="10">The sequence shown here is derived from an EMBL/GenBank/DDBJ whole genome shotgun (WGS) entry which is preliminary data.</text>
</comment>
<keyword evidence="6 10" id="KW-0418">Kinase</keyword>
<dbReference type="AlphaFoldDB" id="A0A371ARV7"/>
<feature type="transmembrane region" description="Helical" evidence="8">
    <location>
        <begin position="185"/>
        <end position="207"/>
    </location>
</feature>
<dbReference type="EMBL" id="QRCT01000050">
    <property type="protein sequence ID" value="RDU22272.1"/>
    <property type="molecule type" value="Genomic_DNA"/>
</dbReference>
<keyword evidence="5" id="KW-0808">Transferase</keyword>
<dbReference type="SMART" id="SM00388">
    <property type="entry name" value="HisKA"/>
    <property type="match status" value="1"/>
</dbReference>
<dbReference type="EC" id="2.7.13.3" evidence="3"/>
<organism evidence="10 11">
    <name type="scientific">Anaerosacchariphilus polymeriproducens</name>
    <dbReference type="NCBI Taxonomy" id="1812858"/>
    <lineage>
        <taxon>Bacteria</taxon>
        <taxon>Bacillati</taxon>
        <taxon>Bacillota</taxon>
        <taxon>Clostridia</taxon>
        <taxon>Lachnospirales</taxon>
        <taxon>Lachnospiraceae</taxon>
        <taxon>Anaerosacchariphilus</taxon>
    </lineage>
</organism>
<dbReference type="Gene3D" id="1.10.287.130">
    <property type="match status" value="1"/>
</dbReference>
<evidence type="ECO:0000256" key="1">
    <source>
        <dbReference type="ARBA" id="ARBA00000085"/>
    </source>
</evidence>
<dbReference type="CDD" id="cd00082">
    <property type="entry name" value="HisKA"/>
    <property type="match status" value="1"/>
</dbReference>